<proteinExistence type="predicted"/>
<evidence type="ECO:0000313" key="2">
    <source>
        <dbReference type="EMBL" id="MCS0587753.1"/>
    </source>
</evidence>
<dbReference type="SUPFAM" id="SSF53474">
    <property type="entry name" value="alpha/beta-Hydrolases"/>
    <property type="match status" value="1"/>
</dbReference>
<dbReference type="InterPro" id="IPR029058">
    <property type="entry name" value="AB_hydrolase_fold"/>
</dbReference>
<dbReference type="PANTHER" id="PTHR43194:SF5">
    <property type="entry name" value="PIMELOYL-[ACYL-CARRIER PROTEIN] METHYL ESTER ESTERASE"/>
    <property type="match status" value="1"/>
</dbReference>
<accession>A0ABT2A0P7</accession>
<keyword evidence="3" id="KW-1185">Reference proteome</keyword>
<sequence>MSSSVSSAGAPLLIVHGLLGSGSYYEPQAYLPGVDVRTPDLLGYGTKRSIDVGIDLQRQAEEVARVLREDVGEPAWLLGHSVGGAVMMLAAAQAPELVRGLISVEGNFTLKDAFWCSRIAPMPEADWAAEYGAMEDDPAAWLERIGIEASDLRVAWARDILANQPYSTIQAMARSVLETTGAPGYLEEVRRVLGSGVPLYLLGGELSASGWDIPEWVLALAAQSLVQPKAGHMMMLEDPAAFCCLVGDILRRHN</sequence>
<comment type="caution">
    <text evidence="2">The sequence shown here is derived from an EMBL/GenBank/DDBJ whole genome shotgun (WGS) entry which is preliminary data.</text>
</comment>
<dbReference type="PANTHER" id="PTHR43194">
    <property type="entry name" value="HYDROLASE ALPHA/BETA FOLD FAMILY"/>
    <property type="match status" value="1"/>
</dbReference>
<dbReference type="RefSeq" id="WP_258843586.1">
    <property type="nucleotide sequence ID" value="NZ_JANUGX010000001.1"/>
</dbReference>
<dbReference type="InterPro" id="IPR000073">
    <property type="entry name" value="AB_hydrolase_1"/>
</dbReference>
<dbReference type="Gene3D" id="3.40.50.1820">
    <property type="entry name" value="alpha/beta hydrolase"/>
    <property type="match status" value="1"/>
</dbReference>
<keyword evidence="2" id="KW-0378">Hydrolase</keyword>
<evidence type="ECO:0000313" key="3">
    <source>
        <dbReference type="Proteomes" id="UP001205560"/>
    </source>
</evidence>
<protein>
    <submittedName>
        <fullName evidence="2">Alpha/beta hydrolase</fullName>
    </submittedName>
</protein>
<dbReference type="GO" id="GO:0016787">
    <property type="term" value="F:hydrolase activity"/>
    <property type="evidence" value="ECO:0007669"/>
    <property type="project" value="UniProtKB-KW"/>
</dbReference>
<dbReference type="InterPro" id="IPR050228">
    <property type="entry name" value="Carboxylesterase_BioH"/>
</dbReference>
<dbReference type="EMBL" id="JANUGX010000001">
    <property type="protein sequence ID" value="MCS0587753.1"/>
    <property type="molecule type" value="Genomic_DNA"/>
</dbReference>
<dbReference type="Pfam" id="PF12697">
    <property type="entry name" value="Abhydrolase_6"/>
    <property type="match status" value="1"/>
</dbReference>
<feature type="domain" description="AB hydrolase-1" evidence="1">
    <location>
        <begin position="12"/>
        <end position="242"/>
    </location>
</feature>
<name>A0ABT2A0P7_9BURK</name>
<gene>
    <name evidence="2" type="ORF">NX782_00875</name>
</gene>
<evidence type="ECO:0000259" key="1">
    <source>
        <dbReference type="Pfam" id="PF12697"/>
    </source>
</evidence>
<organism evidence="2 3">
    <name type="scientific">Massilia norwichensis</name>
    <dbReference type="NCBI Taxonomy" id="1442366"/>
    <lineage>
        <taxon>Bacteria</taxon>
        <taxon>Pseudomonadati</taxon>
        <taxon>Pseudomonadota</taxon>
        <taxon>Betaproteobacteria</taxon>
        <taxon>Burkholderiales</taxon>
        <taxon>Oxalobacteraceae</taxon>
        <taxon>Telluria group</taxon>
        <taxon>Massilia</taxon>
    </lineage>
</organism>
<dbReference type="Proteomes" id="UP001205560">
    <property type="component" value="Unassembled WGS sequence"/>
</dbReference>
<reference evidence="2 3" key="1">
    <citation type="submission" date="2022-08" db="EMBL/GenBank/DDBJ databases">
        <title>Reclassification of Massilia species as members of the genera Telluria, Duganella, Pseudoduganella, Mokoshia gen. nov. and Zemynaea gen. nov. using orthogonal and non-orthogonal genome-based approaches.</title>
        <authorList>
            <person name="Bowman J.P."/>
        </authorList>
    </citation>
    <scope>NUCLEOTIDE SEQUENCE [LARGE SCALE GENOMIC DNA]</scope>
    <source>
        <strain evidence="2 3">LMG 28164</strain>
    </source>
</reference>